<dbReference type="EMBL" id="LSBH01000009">
    <property type="protein sequence ID" value="OAQ74553.1"/>
    <property type="molecule type" value="Genomic_DNA"/>
</dbReference>
<proteinExistence type="predicted"/>
<gene>
    <name evidence="2" type="ORF">VFPBJ_09848</name>
</gene>
<sequence>MLADEHAPLRSRTGLRRLRDIVSSPRLTRQRGRDKLPRAYASKPTHSSLPTPPPKGLLLQAAGTELTSPSILSRRMTGPCRLTRTPTPRYQVGPENCASGMTAAKGHGARSPLHHRRRHRSSHGLSGVHGRPTAASKLCRRPTEAAMHGCPPAAYGIECVLCRRMKAGRHRRANLLALQIAYRTSVGAAPATLPTGHPAPARRNRARRRCTGCQGGGTAGVGTVAWQWPTLVRPSHWLLVPASAPRTTTKKSTKTRPHSETLPVYSHDEESRGPSEATGRGAEAPGPTEFFGRNSAVALVAERGIAGVPLGEGLHLNASPPDGECQRTRYLTEAYSAWLYLARLTIGPGTASVARSCFAEEGPALGPQLLLPPYFLACLACLPSAQKAVWTSSTSFERPSQDWPLRASRIKWLLMPTNTVPCRNFTAATYSTELRAERNALAQGMRSCNRGCFGWDTDECCPLVPHTGSQRSLRPGLPALFL</sequence>
<feature type="region of interest" description="Disordered" evidence="1">
    <location>
        <begin position="242"/>
        <end position="289"/>
    </location>
</feature>
<accession>A0A179GAZ8</accession>
<dbReference type="Proteomes" id="UP000078240">
    <property type="component" value="Unassembled WGS sequence"/>
</dbReference>
<comment type="caution">
    <text evidence="2">The sequence shown here is derived from an EMBL/GenBank/DDBJ whole genome shotgun (WGS) entry which is preliminary data.</text>
</comment>
<name>A0A179GAZ8_PURLI</name>
<evidence type="ECO:0000313" key="2">
    <source>
        <dbReference type="EMBL" id="OAQ74553.1"/>
    </source>
</evidence>
<evidence type="ECO:0000256" key="1">
    <source>
        <dbReference type="SAM" id="MobiDB-lite"/>
    </source>
</evidence>
<reference evidence="2 3" key="1">
    <citation type="submission" date="2016-01" db="EMBL/GenBank/DDBJ databases">
        <title>Biosynthesis of antibiotic leucinostatins and their inhibition on Phytophthora in bio-control Purpureocillium lilacinum.</title>
        <authorList>
            <person name="Wang G."/>
            <person name="Liu Z."/>
            <person name="Lin R."/>
            <person name="Li E."/>
            <person name="Mao Z."/>
            <person name="Ling J."/>
            <person name="Yin W."/>
            <person name="Xie B."/>
        </authorList>
    </citation>
    <scope>NUCLEOTIDE SEQUENCE [LARGE SCALE GENOMIC DNA]</scope>
    <source>
        <strain evidence="2">PLBJ-1</strain>
    </source>
</reference>
<dbReference type="AlphaFoldDB" id="A0A179GAZ8"/>
<feature type="region of interest" description="Disordered" evidence="1">
    <location>
        <begin position="103"/>
        <end position="133"/>
    </location>
</feature>
<protein>
    <submittedName>
        <fullName evidence="2">Uncharacterized protein</fullName>
    </submittedName>
</protein>
<feature type="region of interest" description="Disordered" evidence="1">
    <location>
        <begin position="16"/>
        <end position="58"/>
    </location>
</feature>
<organism evidence="2 3">
    <name type="scientific">Purpureocillium lilacinum</name>
    <name type="common">Paecilomyces lilacinus</name>
    <dbReference type="NCBI Taxonomy" id="33203"/>
    <lineage>
        <taxon>Eukaryota</taxon>
        <taxon>Fungi</taxon>
        <taxon>Dikarya</taxon>
        <taxon>Ascomycota</taxon>
        <taxon>Pezizomycotina</taxon>
        <taxon>Sordariomycetes</taxon>
        <taxon>Hypocreomycetidae</taxon>
        <taxon>Hypocreales</taxon>
        <taxon>Ophiocordycipitaceae</taxon>
        <taxon>Purpureocillium</taxon>
    </lineage>
</organism>
<feature type="compositionally biased region" description="Basic residues" evidence="1">
    <location>
        <begin position="112"/>
        <end position="122"/>
    </location>
</feature>
<evidence type="ECO:0000313" key="3">
    <source>
        <dbReference type="Proteomes" id="UP000078240"/>
    </source>
</evidence>